<dbReference type="EMBL" id="HG938354">
    <property type="protein sequence ID" value="CDN51444.1"/>
    <property type="molecule type" value="Genomic_DNA"/>
</dbReference>
<dbReference type="Gene3D" id="3.90.226.10">
    <property type="entry name" value="2-enoyl-CoA Hydratase, Chain A, domain 1"/>
    <property type="match status" value="1"/>
</dbReference>
<keyword evidence="4" id="KW-1185">Reference proteome</keyword>
<accession>A0A068T027</accession>
<organism evidence="3 4">
    <name type="scientific">Neorhizobium galegae bv. orientalis str. HAMBI 540</name>
    <dbReference type="NCBI Taxonomy" id="1028800"/>
    <lineage>
        <taxon>Bacteria</taxon>
        <taxon>Pseudomonadati</taxon>
        <taxon>Pseudomonadota</taxon>
        <taxon>Alphaproteobacteria</taxon>
        <taxon>Hyphomicrobiales</taxon>
        <taxon>Rhizobiaceae</taxon>
        <taxon>Rhizobium/Agrobacterium group</taxon>
        <taxon>Neorhizobium</taxon>
    </lineage>
</organism>
<dbReference type="PATRIC" id="fig|1028800.3.peg.5397"/>
<dbReference type="Proteomes" id="UP000028181">
    <property type="component" value="Plasmid pHAMBI540a"/>
</dbReference>
<dbReference type="Pfam" id="PF00378">
    <property type="entry name" value="ECH_1"/>
    <property type="match status" value="1"/>
</dbReference>
<keyword evidence="3" id="KW-0614">Plasmid</keyword>
<dbReference type="OrthoDB" id="7209855at2"/>
<evidence type="ECO:0000313" key="4">
    <source>
        <dbReference type="Proteomes" id="UP000028181"/>
    </source>
</evidence>
<keyword evidence="1" id="KW-0443">Lipid metabolism</keyword>
<dbReference type="eggNOG" id="COG1024">
    <property type="taxonomic scope" value="Bacteria"/>
</dbReference>
<protein>
    <submittedName>
        <fullName evidence="3">3-hydroxybutyryl-CoA dehydratase</fullName>
    </submittedName>
</protein>
<dbReference type="RefSeq" id="WP_041364903.1">
    <property type="nucleotide sequence ID" value="NZ_HG938354.1"/>
</dbReference>
<dbReference type="AlphaFoldDB" id="A0A068T027"/>
<proteinExistence type="predicted"/>
<evidence type="ECO:0000313" key="3">
    <source>
        <dbReference type="EMBL" id="CDN51444.1"/>
    </source>
</evidence>
<dbReference type="KEGG" id="ngg:RG540_PA07680"/>
<reference evidence="4" key="1">
    <citation type="journal article" date="2014" name="BMC Genomics">
        <title>Genome sequencing of two Neorhizobium galegae strains reveals a noeT gene responsible for the unusual acetylation of the nodulation factors.</title>
        <authorList>
            <person name="Osterman J."/>
            <person name="Marsh J."/>
            <person name="Laine P.K."/>
            <person name="Zeng Z."/>
            <person name="Alatalo E."/>
            <person name="Sullivan J.T."/>
            <person name="Young J.P."/>
            <person name="Thomas-Oates J."/>
            <person name="Paulin L."/>
            <person name="Lindstrom K."/>
        </authorList>
    </citation>
    <scope>NUCLEOTIDE SEQUENCE [LARGE SCALE GENOMIC DNA]</scope>
    <source>
        <strain evidence="4">HAMBI 540</strain>
    </source>
</reference>
<dbReference type="GO" id="GO:0006635">
    <property type="term" value="P:fatty acid beta-oxidation"/>
    <property type="evidence" value="ECO:0007669"/>
    <property type="project" value="TreeGrafter"/>
</dbReference>
<dbReference type="PANTHER" id="PTHR11941:SF169">
    <property type="entry name" value="(7AS)-7A-METHYL-1,5-DIOXO-2,3,5,6,7,7A-HEXAHYDRO-1H-INDENE-CARBOXYL-COA HYDROLASE"/>
    <property type="match status" value="1"/>
</dbReference>
<evidence type="ECO:0000256" key="2">
    <source>
        <dbReference type="ARBA" id="ARBA00023239"/>
    </source>
</evidence>
<dbReference type="GeneID" id="24261293"/>
<geneLocation type="plasmid" evidence="4">
    <name>II</name>
</geneLocation>
<name>A0A068T027_NEOGA</name>
<evidence type="ECO:0000256" key="1">
    <source>
        <dbReference type="ARBA" id="ARBA00023098"/>
    </source>
</evidence>
<dbReference type="GO" id="GO:0016829">
    <property type="term" value="F:lyase activity"/>
    <property type="evidence" value="ECO:0007669"/>
    <property type="project" value="UniProtKB-KW"/>
</dbReference>
<dbReference type="SUPFAM" id="SSF52096">
    <property type="entry name" value="ClpP/crotonase"/>
    <property type="match status" value="1"/>
</dbReference>
<dbReference type="PANTHER" id="PTHR11941">
    <property type="entry name" value="ENOYL-COA HYDRATASE-RELATED"/>
    <property type="match status" value="1"/>
</dbReference>
<dbReference type="InterPro" id="IPR001753">
    <property type="entry name" value="Enoyl-CoA_hydra/iso"/>
</dbReference>
<dbReference type="HOGENOM" id="CLU_009834_7_6_5"/>
<keyword evidence="2" id="KW-0456">Lyase</keyword>
<gene>
    <name evidence="3" type="ORF">RG540_PA07680</name>
</gene>
<dbReference type="CDD" id="cd06558">
    <property type="entry name" value="crotonase-like"/>
    <property type="match status" value="1"/>
</dbReference>
<dbReference type="InterPro" id="IPR029045">
    <property type="entry name" value="ClpP/crotonase-like_dom_sf"/>
</dbReference>
<sequence length="262" mass="27057">MSSFRFEQHGAVGKLILLGDADSEPGSDFPSSLRAAVRQAYASDIRVLHLTSASGNVAVADDLGAIGDKGSKFLEAFAADILASIRLIEELPVPTVASVAGMALGGGFELLLAFDFLVVAESAMLVLPEVSVGGIPMAGAVQRLADRVGKTLATRFVLLSEPIFGKVAVDLGIATHSAPDGKLEEVSDELVRHLATGPTLAYGKARTLIRTWATGGVSAADIISTQLGAGILDTKDGAEGMAIAVAAVRKHEPIPKIQFSGK</sequence>